<protein>
    <submittedName>
        <fullName evidence="1">Uncharacterized protein</fullName>
    </submittedName>
</protein>
<name>A0A2P2NNI1_RHIMU</name>
<dbReference type="AlphaFoldDB" id="A0A2P2NNI1"/>
<sequence length="37" mass="4227">MKGRNAVTCCKVSRNCSICAERIKRKRSNEQTGRTQI</sequence>
<proteinExistence type="predicted"/>
<accession>A0A2P2NNI1</accession>
<organism evidence="1">
    <name type="scientific">Rhizophora mucronata</name>
    <name type="common">Asiatic mangrove</name>
    <dbReference type="NCBI Taxonomy" id="61149"/>
    <lineage>
        <taxon>Eukaryota</taxon>
        <taxon>Viridiplantae</taxon>
        <taxon>Streptophyta</taxon>
        <taxon>Embryophyta</taxon>
        <taxon>Tracheophyta</taxon>
        <taxon>Spermatophyta</taxon>
        <taxon>Magnoliopsida</taxon>
        <taxon>eudicotyledons</taxon>
        <taxon>Gunneridae</taxon>
        <taxon>Pentapetalae</taxon>
        <taxon>rosids</taxon>
        <taxon>fabids</taxon>
        <taxon>Malpighiales</taxon>
        <taxon>Rhizophoraceae</taxon>
        <taxon>Rhizophora</taxon>
    </lineage>
</organism>
<reference evidence="1" key="1">
    <citation type="submission" date="2018-02" db="EMBL/GenBank/DDBJ databases">
        <title>Rhizophora mucronata_Transcriptome.</title>
        <authorList>
            <person name="Meera S.P."/>
            <person name="Sreeshan A."/>
            <person name="Augustine A."/>
        </authorList>
    </citation>
    <scope>NUCLEOTIDE SEQUENCE</scope>
    <source>
        <tissue evidence="1">Leaf</tissue>
    </source>
</reference>
<dbReference type="EMBL" id="GGEC01063559">
    <property type="protein sequence ID" value="MBX44043.1"/>
    <property type="molecule type" value="Transcribed_RNA"/>
</dbReference>
<evidence type="ECO:0000313" key="1">
    <source>
        <dbReference type="EMBL" id="MBX44043.1"/>
    </source>
</evidence>